<dbReference type="PANTHER" id="PTHR43297">
    <property type="entry name" value="OLIGOPEPTIDE TRANSPORT ATP-BINDING PROTEIN APPD"/>
    <property type="match status" value="1"/>
</dbReference>
<dbReference type="EMBL" id="CP035108">
    <property type="protein sequence ID" value="QAR33001.1"/>
    <property type="molecule type" value="Genomic_DNA"/>
</dbReference>
<dbReference type="Pfam" id="PF00005">
    <property type="entry name" value="ABC_tran"/>
    <property type="match status" value="1"/>
</dbReference>
<accession>A0A3R5XWN9</accession>
<keyword evidence="3" id="KW-0813">Transport</keyword>
<proteinExistence type="inferred from homology"/>
<evidence type="ECO:0000313" key="9">
    <source>
        <dbReference type="EMBL" id="QAR33001.1"/>
    </source>
</evidence>
<dbReference type="KEGG" id="gtl:EP073_06135"/>
<gene>
    <name evidence="9" type="ORF">EP073_06135</name>
</gene>
<organism evidence="9 10">
    <name type="scientific">Geovibrio thiophilus</name>
    <dbReference type="NCBI Taxonomy" id="139438"/>
    <lineage>
        <taxon>Bacteria</taxon>
        <taxon>Pseudomonadati</taxon>
        <taxon>Deferribacterota</taxon>
        <taxon>Deferribacteres</taxon>
        <taxon>Deferribacterales</taxon>
        <taxon>Geovibrionaceae</taxon>
        <taxon>Geovibrio</taxon>
    </lineage>
</organism>
<dbReference type="Pfam" id="PF08352">
    <property type="entry name" value="oligo_HPY"/>
    <property type="match status" value="1"/>
</dbReference>
<keyword evidence="7" id="KW-0472">Membrane</keyword>
<dbReference type="GO" id="GO:0005524">
    <property type="term" value="F:ATP binding"/>
    <property type="evidence" value="ECO:0007669"/>
    <property type="project" value="UniProtKB-KW"/>
</dbReference>
<dbReference type="SMART" id="SM00382">
    <property type="entry name" value="AAA"/>
    <property type="match status" value="1"/>
</dbReference>
<keyword evidence="10" id="KW-1185">Reference proteome</keyword>
<comment type="subcellular location">
    <subcellularLocation>
        <location evidence="1">Cell inner membrane</location>
        <topology evidence="1">Peripheral membrane protein</topology>
    </subcellularLocation>
</comment>
<evidence type="ECO:0000256" key="3">
    <source>
        <dbReference type="ARBA" id="ARBA00022448"/>
    </source>
</evidence>
<dbReference type="InterPro" id="IPR003439">
    <property type="entry name" value="ABC_transporter-like_ATP-bd"/>
</dbReference>
<dbReference type="SUPFAM" id="SSF52540">
    <property type="entry name" value="P-loop containing nucleoside triphosphate hydrolases"/>
    <property type="match status" value="1"/>
</dbReference>
<dbReference type="PANTHER" id="PTHR43297:SF2">
    <property type="entry name" value="DIPEPTIDE TRANSPORT ATP-BINDING PROTEIN DPPD"/>
    <property type="match status" value="1"/>
</dbReference>
<sequence>MLFINGLNIGIKNSGKTIHILRDVSLSVQKGEILGIGGESGSGKTILAKTVLGLLSRPVRKLSGEIIFEGKPLETEKDFRSVRGKNVSMIFQNPTASLNPVMKIGTQITEAIRAADKSIGKAEARRKAEQLLREVEIDYPSERLESYPHQLSGGMNQRAMIAIALASNPELLIADEPTTALDVTIQKQIIDLLLKLNKEKHLSIIFITHDLSLMQAISHRCVILYAGEIMEKTDSENLRENRIRHPYTFSLKKCLPTLEEKNEQLYSIPGVIDKNTEEYDNSCVFHKRCFNRIDKCLTEKPKLTENRPFACHNPL</sequence>
<dbReference type="InterPro" id="IPR003593">
    <property type="entry name" value="AAA+_ATPase"/>
</dbReference>
<evidence type="ECO:0000256" key="6">
    <source>
        <dbReference type="ARBA" id="ARBA00022840"/>
    </source>
</evidence>
<dbReference type="CDD" id="cd03257">
    <property type="entry name" value="ABC_NikE_OppD_transporters"/>
    <property type="match status" value="1"/>
</dbReference>
<evidence type="ECO:0000259" key="8">
    <source>
        <dbReference type="PROSITE" id="PS50893"/>
    </source>
</evidence>
<evidence type="ECO:0000256" key="4">
    <source>
        <dbReference type="ARBA" id="ARBA00022475"/>
    </source>
</evidence>
<dbReference type="Proteomes" id="UP000287502">
    <property type="component" value="Chromosome"/>
</dbReference>
<keyword evidence="6 9" id="KW-0067">ATP-binding</keyword>
<dbReference type="FunFam" id="3.40.50.300:FF:000016">
    <property type="entry name" value="Oligopeptide ABC transporter ATP-binding component"/>
    <property type="match status" value="1"/>
</dbReference>
<name>A0A3R5XWN9_9BACT</name>
<comment type="similarity">
    <text evidence="2">Belongs to the ABC transporter superfamily.</text>
</comment>
<dbReference type="InterPro" id="IPR027417">
    <property type="entry name" value="P-loop_NTPase"/>
</dbReference>
<dbReference type="PROSITE" id="PS50893">
    <property type="entry name" value="ABC_TRANSPORTER_2"/>
    <property type="match status" value="1"/>
</dbReference>
<dbReference type="GO" id="GO:0015833">
    <property type="term" value="P:peptide transport"/>
    <property type="evidence" value="ECO:0007669"/>
    <property type="project" value="InterPro"/>
</dbReference>
<evidence type="ECO:0000256" key="7">
    <source>
        <dbReference type="ARBA" id="ARBA00023136"/>
    </source>
</evidence>
<evidence type="ECO:0000256" key="1">
    <source>
        <dbReference type="ARBA" id="ARBA00004417"/>
    </source>
</evidence>
<evidence type="ECO:0000256" key="2">
    <source>
        <dbReference type="ARBA" id="ARBA00005417"/>
    </source>
</evidence>
<keyword evidence="5" id="KW-0547">Nucleotide-binding</keyword>
<evidence type="ECO:0000313" key="10">
    <source>
        <dbReference type="Proteomes" id="UP000287502"/>
    </source>
</evidence>
<dbReference type="GO" id="GO:0005886">
    <property type="term" value="C:plasma membrane"/>
    <property type="evidence" value="ECO:0007669"/>
    <property type="project" value="UniProtKB-SubCell"/>
</dbReference>
<evidence type="ECO:0000256" key="5">
    <source>
        <dbReference type="ARBA" id="ARBA00022741"/>
    </source>
</evidence>
<dbReference type="InterPro" id="IPR050388">
    <property type="entry name" value="ABC_Ni/Peptide_Import"/>
</dbReference>
<dbReference type="OrthoDB" id="9802772at2"/>
<keyword evidence="4" id="KW-1003">Cell membrane</keyword>
<dbReference type="Gene3D" id="3.40.50.300">
    <property type="entry name" value="P-loop containing nucleotide triphosphate hydrolases"/>
    <property type="match status" value="1"/>
</dbReference>
<protein>
    <submittedName>
        <fullName evidence="9">ABC transporter ATP-binding protein</fullName>
    </submittedName>
</protein>
<feature type="domain" description="ABC transporter" evidence="8">
    <location>
        <begin position="4"/>
        <end position="251"/>
    </location>
</feature>
<dbReference type="NCBIfam" id="TIGR01727">
    <property type="entry name" value="oligo_HPY"/>
    <property type="match status" value="1"/>
</dbReference>
<dbReference type="AlphaFoldDB" id="A0A3R5XWN9"/>
<dbReference type="GO" id="GO:0016887">
    <property type="term" value="F:ATP hydrolysis activity"/>
    <property type="evidence" value="ECO:0007669"/>
    <property type="project" value="InterPro"/>
</dbReference>
<reference evidence="9 10" key="1">
    <citation type="submission" date="2019-01" db="EMBL/GenBank/DDBJ databases">
        <title>Geovibrio thiophilus DSM 11263, complete genome.</title>
        <authorList>
            <person name="Spring S."/>
            <person name="Bunk B."/>
            <person name="Sproer C."/>
        </authorList>
    </citation>
    <scope>NUCLEOTIDE SEQUENCE [LARGE SCALE GENOMIC DNA]</scope>
    <source>
        <strain evidence="9 10">DSM 11263</strain>
    </source>
</reference>
<dbReference type="InterPro" id="IPR013563">
    <property type="entry name" value="Oligopep_ABC_C"/>
</dbReference>